<evidence type="ECO:0000256" key="3">
    <source>
        <dbReference type="ARBA" id="ARBA00022737"/>
    </source>
</evidence>
<feature type="region of interest" description="Disordered" evidence="5">
    <location>
        <begin position="986"/>
        <end position="1008"/>
    </location>
</feature>
<protein>
    <recommendedName>
        <fullName evidence="8">DSL domain-containing protein</fullName>
    </recommendedName>
</protein>
<feature type="chain" id="PRO_5012746159" description="DSL domain-containing protein" evidence="7">
    <location>
        <begin position="16"/>
        <end position="1008"/>
    </location>
</feature>
<feature type="signal peptide" evidence="7">
    <location>
        <begin position="1"/>
        <end position="15"/>
    </location>
</feature>
<evidence type="ECO:0000256" key="5">
    <source>
        <dbReference type="SAM" id="MobiDB-lite"/>
    </source>
</evidence>
<keyword evidence="4" id="KW-1015">Disulfide bond</keyword>
<feature type="domain" description="DSL" evidence="8">
    <location>
        <begin position="168"/>
        <end position="229"/>
    </location>
</feature>
<keyword evidence="10" id="KW-1185">Reference proteome</keyword>
<dbReference type="SMART" id="SM00051">
    <property type="entry name" value="DSL"/>
    <property type="match status" value="1"/>
</dbReference>
<evidence type="ECO:0000256" key="6">
    <source>
        <dbReference type="SAM" id="Phobius"/>
    </source>
</evidence>
<feature type="compositionally biased region" description="Low complexity" evidence="5">
    <location>
        <begin position="987"/>
        <end position="1008"/>
    </location>
</feature>
<reference evidence="9 10" key="1">
    <citation type="journal article" date="2016" name="Nat. Commun.">
        <title>Extremotolerant tardigrade genome and improved radiotolerance of human cultured cells by tardigrade-unique protein.</title>
        <authorList>
            <person name="Hashimoto T."/>
            <person name="Horikawa D.D."/>
            <person name="Saito Y."/>
            <person name="Kuwahara H."/>
            <person name="Kozuka-Hata H."/>
            <person name="Shin-I T."/>
            <person name="Minakuchi Y."/>
            <person name="Ohishi K."/>
            <person name="Motoyama A."/>
            <person name="Aizu T."/>
            <person name="Enomoto A."/>
            <person name="Kondo K."/>
            <person name="Tanaka S."/>
            <person name="Hara Y."/>
            <person name="Koshikawa S."/>
            <person name="Sagara H."/>
            <person name="Miura T."/>
            <person name="Yokobori S."/>
            <person name="Miyagawa K."/>
            <person name="Suzuki Y."/>
            <person name="Kubo T."/>
            <person name="Oyama M."/>
            <person name="Kohara Y."/>
            <person name="Fujiyama A."/>
            <person name="Arakawa K."/>
            <person name="Katayama T."/>
            <person name="Toyoda A."/>
            <person name="Kunieda T."/>
        </authorList>
    </citation>
    <scope>NUCLEOTIDE SEQUENCE [LARGE SCALE GENOMIC DNA]</scope>
    <source>
        <strain evidence="9 10">YOKOZUNA-1</strain>
    </source>
</reference>
<dbReference type="Gene3D" id="2.60.40.3510">
    <property type="match status" value="1"/>
</dbReference>
<dbReference type="EMBL" id="BDGG01000002">
    <property type="protein sequence ID" value="GAU93322.1"/>
    <property type="molecule type" value="Genomic_DNA"/>
</dbReference>
<evidence type="ECO:0000256" key="1">
    <source>
        <dbReference type="ARBA" id="ARBA00022473"/>
    </source>
</evidence>
<gene>
    <name evidence="9" type="primary">RvY_05282-1</name>
    <name evidence="9" type="synonym">RvY_05282.1</name>
    <name evidence="9" type="ORF">RvY_05282</name>
</gene>
<dbReference type="Pfam" id="PF01414">
    <property type="entry name" value="DSL"/>
    <property type="match status" value="1"/>
</dbReference>
<feature type="transmembrane region" description="Helical" evidence="6">
    <location>
        <begin position="884"/>
        <end position="907"/>
    </location>
</feature>
<feature type="region of interest" description="Disordered" evidence="5">
    <location>
        <begin position="566"/>
        <end position="615"/>
    </location>
</feature>
<proteinExistence type="predicted"/>
<feature type="region of interest" description="Disordered" evidence="5">
    <location>
        <begin position="720"/>
        <end position="750"/>
    </location>
</feature>
<dbReference type="GO" id="GO:0007154">
    <property type="term" value="P:cell communication"/>
    <property type="evidence" value="ECO:0007669"/>
    <property type="project" value="InterPro"/>
</dbReference>
<dbReference type="GO" id="GO:0016020">
    <property type="term" value="C:membrane"/>
    <property type="evidence" value="ECO:0007669"/>
    <property type="project" value="InterPro"/>
</dbReference>
<organism evidence="9 10">
    <name type="scientific">Ramazzottius varieornatus</name>
    <name type="common">Water bear</name>
    <name type="synonym">Tardigrade</name>
    <dbReference type="NCBI Taxonomy" id="947166"/>
    <lineage>
        <taxon>Eukaryota</taxon>
        <taxon>Metazoa</taxon>
        <taxon>Ecdysozoa</taxon>
        <taxon>Tardigrada</taxon>
        <taxon>Eutardigrada</taxon>
        <taxon>Parachela</taxon>
        <taxon>Hypsibioidea</taxon>
        <taxon>Ramazzottiidae</taxon>
        <taxon>Ramazzottius</taxon>
    </lineage>
</organism>
<accession>A0A1D1V057</accession>
<evidence type="ECO:0000313" key="9">
    <source>
        <dbReference type="EMBL" id="GAU93322.1"/>
    </source>
</evidence>
<keyword evidence="7" id="KW-0732">Signal</keyword>
<keyword evidence="6" id="KW-0812">Transmembrane</keyword>
<dbReference type="Gene3D" id="2.10.25.140">
    <property type="match status" value="1"/>
</dbReference>
<dbReference type="InterPro" id="IPR001774">
    <property type="entry name" value="DSL"/>
</dbReference>
<feature type="compositionally biased region" description="Polar residues" evidence="5">
    <location>
        <begin position="310"/>
        <end position="330"/>
    </location>
</feature>
<dbReference type="Proteomes" id="UP000186922">
    <property type="component" value="Unassembled WGS sequence"/>
</dbReference>
<evidence type="ECO:0000256" key="7">
    <source>
        <dbReference type="SAM" id="SignalP"/>
    </source>
</evidence>
<keyword evidence="6" id="KW-1133">Transmembrane helix</keyword>
<feature type="region of interest" description="Disordered" evidence="5">
    <location>
        <begin position="306"/>
        <end position="330"/>
    </location>
</feature>
<evidence type="ECO:0000313" key="10">
    <source>
        <dbReference type="Proteomes" id="UP000186922"/>
    </source>
</evidence>
<sequence>MYLLLLCLAFCGVSAIVRPAQNEEVVGLITFRMVLFSNLGHRLATGEVCDNGWFGSRKCDPHFTVCFQQANISLTENATVGLQACDFGGPTTCGPFDNVAEVDFGANWCSRPNPFLLNFTKAWNGLDIDVRVTEMERGSFLGSNTATGPLIDKFSYVFNGRPSSDTIFKLKLSGTTEANSTLVVEAKVQCYPNYHDDHCSTFCTPERNYECDPATGQQLCRAGWSGENCGAKVLSDNLTIHPISALGAQIDEMIVYGEVEEPKTITTSPPAVLLENNTIVVELTQQPLMTEIVTVQPEEITSVHFDKQSGAGNSSMEPKATTSGVTTSRPSTFSSMWPLTVSLVVGGLSYYASTSPSVAPEGTSTSVEGMEPEMITTSPTEATTILEAGTTTLGSIAVTELEATTSTVAPPGDPLTTVSVAQTSSPSVGTTIITIDSLTTGQRRTLTEDPPLLASTTSKTTTTPQVLSKRYPPQIYHIIQKELTGTIEVLDVTMKNEHTSTADSTEVSNTTANSPNLLVDNNVLISGDAKLDSSASPTTQANFAASAIAATTLFITTSSISPYLDVSDTTSSERMNPSPTKATTASPEMDSVASSKTSKSATVTMSASSSPPENQAATVEVSIVKMNGTLIIPTHEPEVSKRPNNKTVLKIVLLENPTAGSWNESLLGTEVPTQVPTLPSLKTEVTETAPTSSLAYEATIKGTEQSTLLLAELTTASSAGSTGITENVTQAPDVSNSTSDPNETPDAGSSLVNVSSNLPFYTFHLPSGERFLEPLASLAFLDQLNSSVGGAIEELLALKNISKEVLHKELKTAVEFTGISLNHTMVVPQVTLYVTLNGSSPLNSSEYKAVWQSALTNMRSNATVTRNPFAITNMGQNYASQHPIMIFLMALLSVAIVILIGIISVLARRPKAAVRTRQRRLSFSEDGEISSSFDNLAFSQPRTSVVPDGEIVSLEPSIYNEVHNAQERLFSRRAAAHAAWKSPMPVTRDLGSTSRTTTTFTREPGSTI</sequence>
<comment type="caution">
    <text evidence="9">The sequence shown here is derived from an EMBL/GenBank/DDBJ whole genome shotgun (WGS) entry which is preliminary data.</text>
</comment>
<evidence type="ECO:0000259" key="8">
    <source>
        <dbReference type="SMART" id="SM00051"/>
    </source>
</evidence>
<dbReference type="OrthoDB" id="283575at2759"/>
<feature type="compositionally biased region" description="Polar residues" evidence="5">
    <location>
        <begin position="724"/>
        <end position="742"/>
    </location>
</feature>
<keyword evidence="6" id="KW-0472">Membrane</keyword>
<keyword evidence="1" id="KW-0217">Developmental protein</keyword>
<evidence type="ECO:0000256" key="4">
    <source>
        <dbReference type="ARBA" id="ARBA00023157"/>
    </source>
</evidence>
<dbReference type="STRING" id="947166.A0A1D1V057"/>
<dbReference type="AlphaFoldDB" id="A0A1D1V057"/>
<feature type="compositionally biased region" description="Low complexity" evidence="5">
    <location>
        <begin position="591"/>
        <end position="610"/>
    </location>
</feature>
<feature type="compositionally biased region" description="Polar residues" evidence="5">
    <location>
        <begin position="567"/>
        <end position="586"/>
    </location>
</feature>
<name>A0A1D1V057_RAMVA</name>
<keyword evidence="3" id="KW-0677">Repeat</keyword>
<evidence type="ECO:0000256" key="2">
    <source>
        <dbReference type="ARBA" id="ARBA00022536"/>
    </source>
</evidence>
<keyword evidence="2" id="KW-0245">EGF-like domain</keyword>